<gene>
    <name evidence="1" type="ORF">DWB68_05720</name>
</gene>
<comment type="caution">
    <text evidence="1">The sequence shown here is derived from an EMBL/GenBank/DDBJ whole genome shotgun (WGS) entry which is preliminary data.</text>
</comment>
<name>A0A399JBP4_9MICC</name>
<dbReference type="AlphaFoldDB" id="A0A399JBP4"/>
<dbReference type="RefSeq" id="WP_119424189.1">
    <property type="nucleotide sequence ID" value="NZ_QQXK01000009.1"/>
</dbReference>
<evidence type="ECO:0000313" key="1">
    <source>
        <dbReference type="EMBL" id="RII42644.1"/>
    </source>
</evidence>
<reference evidence="1 2" key="1">
    <citation type="submission" date="2018-07" db="EMBL/GenBank/DDBJ databases">
        <title>Arthrobacter sp. nov., isolated from raw cow's milk with high bacterial count.</title>
        <authorList>
            <person name="Hahne J."/>
            <person name="Isele D."/>
            <person name="Lipski A."/>
        </authorList>
    </citation>
    <scope>NUCLEOTIDE SEQUENCE [LARGE SCALE GENOMIC DNA]</scope>
    <source>
        <strain evidence="1 2">JZ R-35</strain>
    </source>
</reference>
<sequence>MDNGWVRNAASWLERATTDRFGRLYPARVAILPPGTQQVDDPELPFSAGNPNDERMSDEQVALLSRLLLSVGGAGQAVTAALYAGFLRADELPRERDGSQWDPAWMDVYSLRFAVVQGALGELIPASSLERWGPWIELSYLWADDGSWGLTSPPDLAFSQLGGSEELIASALATPGLHAVPWPE</sequence>
<dbReference type="Proteomes" id="UP000265419">
    <property type="component" value="Unassembled WGS sequence"/>
</dbReference>
<dbReference type="EMBL" id="QQXK01000009">
    <property type="protein sequence ID" value="RII42644.1"/>
    <property type="molecule type" value="Genomic_DNA"/>
</dbReference>
<evidence type="ECO:0000313" key="2">
    <source>
        <dbReference type="Proteomes" id="UP000265419"/>
    </source>
</evidence>
<organism evidence="1 2">
    <name type="scientific">Galactobacter valiniphilus</name>
    <dbReference type="NCBI Taxonomy" id="2676122"/>
    <lineage>
        <taxon>Bacteria</taxon>
        <taxon>Bacillati</taxon>
        <taxon>Actinomycetota</taxon>
        <taxon>Actinomycetes</taxon>
        <taxon>Micrococcales</taxon>
        <taxon>Micrococcaceae</taxon>
        <taxon>Galactobacter</taxon>
    </lineage>
</organism>
<protein>
    <submittedName>
        <fullName evidence="1">Uncharacterized protein</fullName>
    </submittedName>
</protein>
<keyword evidence="2" id="KW-1185">Reference proteome</keyword>
<accession>A0A399JBP4</accession>
<proteinExistence type="predicted"/>